<dbReference type="RefSeq" id="WP_023580229.1">
    <property type="nucleotide sequence ID" value="NZ_AVGG01000018.1"/>
</dbReference>
<dbReference type="EMBL" id="AVGG01000018">
    <property type="protein sequence ID" value="ESU26696.1"/>
    <property type="molecule type" value="Genomic_DNA"/>
</dbReference>
<dbReference type="eggNOG" id="ENOG5030DBK">
    <property type="taxonomic scope" value="Bacteria"/>
</dbReference>
<evidence type="ECO:0000313" key="2">
    <source>
        <dbReference type="Proteomes" id="UP000018004"/>
    </source>
</evidence>
<gene>
    <name evidence="1" type="ORF">FLJC2902T_26710</name>
</gene>
<evidence type="ECO:0000313" key="1">
    <source>
        <dbReference type="EMBL" id="ESU26696.1"/>
    </source>
</evidence>
<accession>V6SJG3</accession>
<dbReference type="PATRIC" id="fig|1341181.4.peg.2629"/>
<keyword evidence="2" id="KW-1185">Reference proteome</keyword>
<name>V6SJG3_9FLAO</name>
<proteinExistence type="predicted"/>
<sequence>MKKISCFFIALLMFSCGEKKEILLPKSDVTIVKEVSDLSKVDFFFSVVNNDTLADVKKNAVITTTNWVFNIDKRIPLKIVIPEVKKLQEKKRKRKSNEDAPKDNFYSYADSIGKNLAFIPFTKVVYQLEKPKTGTIVFFKKDNQVFVNDVPVKKEDLNQYLNNSNQSLEEIKFCFDKNSSFGTYIQNKLFIRTIEVKMTGFSEFIY</sequence>
<dbReference type="Proteomes" id="UP000018004">
    <property type="component" value="Unassembled WGS sequence"/>
</dbReference>
<protein>
    <recommendedName>
        <fullName evidence="3">Lipoprotein</fullName>
    </recommendedName>
</protein>
<dbReference type="PROSITE" id="PS51257">
    <property type="entry name" value="PROKAR_LIPOPROTEIN"/>
    <property type="match status" value="1"/>
</dbReference>
<reference evidence="1 2" key="1">
    <citation type="submission" date="2013-08" db="EMBL/GenBank/DDBJ databases">
        <title>Flavobacterium limnosediminis JC2902 genome sequencing.</title>
        <authorList>
            <person name="Lee K."/>
            <person name="Yi H."/>
            <person name="Park S."/>
            <person name="Chun J."/>
        </authorList>
    </citation>
    <scope>NUCLEOTIDE SEQUENCE [LARGE SCALE GENOMIC DNA]</scope>
    <source>
        <strain evidence="1 2">JC2902</strain>
    </source>
</reference>
<dbReference type="AlphaFoldDB" id="V6SJG3"/>
<evidence type="ECO:0008006" key="3">
    <source>
        <dbReference type="Google" id="ProtNLM"/>
    </source>
</evidence>
<dbReference type="OrthoDB" id="1148707at2"/>
<comment type="caution">
    <text evidence="1">The sequence shown here is derived from an EMBL/GenBank/DDBJ whole genome shotgun (WGS) entry which is preliminary data.</text>
</comment>
<organism evidence="1 2">
    <name type="scientific">Flavobacterium limnosediminis JC2902</name>
    <dbReference type="NCBI Taxonomy" id="1341181"/>
    <lineage>
        <taxon>Bacteria</taxon>
        <taxon>Pseudomonadati</taxon>
        <taxon>Bacteroidota</taxon>
        <taxon>Flavobacteriia</taxon>
        <taxon>Flavobacteriales</taxon>
        <taxon>Flavobacteriaceae</taxon>
        <taxon>Flavobacterium</taxon>
    </lineage>
</organism>
<dbReference type="STRING" id="1341181.FLJC2902T_26710"/>